<dbReference type="GO" id="GO:0015628">
    <property type="term" value="P:protein secretion by the type II secretion system"/>
    <property type="evidence" value="ECO:0007669"/>
    <property type="project" value="TreeGrafter"/>
</dbReference>
<gene>
    <name evidence="2" type="ORF">Metal_2915</name>
</gene>
<dbReference type="eggNOG" id="COG1555">
    <property type="taxonomic scope" value="Bacteria"/>
</dbReference>
<feature type="chain" id="PRO_5003612041" evidence="1">
    <location>
        <begin position="18"/>
        <end position="82"/>
    </location>
</feature>
<dbReference type="InterPro" id="IPR010994">
    <property type="entry name" value="RuvA_2-like"/>
</dbReference>
<protein>
    <submittedName>
        <fullName evidence="2">Competence protein ComEA-like protein with helix-hairpin-helix repeat region</fullName>
    </submittedName>
</protein>
<name>H8GLR9_METAL</name>
<dbReference type="RefSeq" id="WP_005373287.1">
    <property type="nucleotide sequence ID" value="NZ_CM001475.1"/>
</dbReference>
<dbReference type="Pfam" id="PF12836">
    <property type="entry name" value="HHH_3"/>
    <property type="match status" value="1"/>
</dbReference>
<dbReference type="EMBL" id="CM001475">
    <property type="protein sequence ID" value="EIC30596.1"/>
    <property type="molecule type" value="Genomic_DNA"/>
</dbReference>
<dbReference type="NCBIfam" id="TIGR00426">
    <property type="entry name" value="competence protein ComEA helix-hairpin-helix repeat region"/>
    <property type="match status" value="1"/>
</dbReference>
<organism evidence="2 3">
    <name type="scientific">Methylomicrobium album BG8</name>
    <dbReference type="NCBI Taxonomy" id="686340"/>
    <lineage>
        <taxon>Bacteria</taxon>
        <taxon>Pseudomonadati</taxon>
        <taxon>Pseudomonadota</taxon>
        <taxon>Gammaproteobacteria</taxon>
        <taxon>Methylococcales</taxon>
        <taxon>Methylococcaceae</taxon>
        <taxon>Methylomicrobium</taxon>
    </lineage>
</organism>
<dbReference type="SUPFAM" id="SSF47781">
    <property type="entry name" value="RuvA domain 2-like"/>
    <property type="match status" value="1"/>
</dbReference>
<evidence type="ECO:0000313" key="2">
    <source>
        <dbReference type="EMBL" id="EIC30596.1"/>
    </source>
</evidence>
<dbReference type="HOGENOM" id="CLU_052011_4_2_6"/>
<dbReference type="AlphaFoldDB" id="H8GLR9"/>
<dbReference type="Gene3D" id="1.10.150.280">
    <property type="entry name" value="AF1531-like domain"/>
    <property type="match status" value="1"/>
</dbReference>
<dbReference type="InterPro" id="IPR051675">
    <property type="entry name" value="Endo/Exo/Phosphatase_dom_1"/>
</dbReference>
<reference evidence="2 3" key="1">
    <citation type="journal article" date="2013" name="Genome Announc.">
        <title>Genome Sequence of the Obligate Gammaproteobacterial Methanotroph Methylomicrobium album Strain BG8.</title>
        <authorList>
            <person name="Kits K.D."/>
            <person name="Kalyuzhnaya M.G."/>
            <person name="Klotz M.G."/>
            <person name="Jetten M.S."/>
            <person name="Op den Camp H.J."/>
            <person name="Vuilleumier S."/>
            <person name="Bringel F."/>
            <person name="Dispirito A.A."/>
            <person name="Murrell J.C."/>
            <person name="Bruce D."/>
            <person name="Cheng J.F."/>
            <person name="Copeland A."/>
            <person name="Goodwin L."/>
            <person name="Hauser L."/>
            <person name="Lajus A."/>
            <person name="Land M.L."/>
            <person name="Lapidus A."/>
            <person name="Lucas S."/>
            <person name="Medigue C."/>
            <person name="Pitluck S."/>
            <person name="Woyke T."/>
            <person name="Zeytun A."/>
            <person name="Stein L.Y."/>
        </authorList>
    </citation>
    <scope>NUCLEOTIDE SEQUENCE [LARGE SCALE GENOMIC DNA]</scope>
    <source>
        <strain evidence="2 3">BG8</strain>
    </source>
</reference>
<sequence>MKKILVLMAAVSFNVMAAPVNINTADAKTISESLTHIGLKKAEAIVKYRTEKGPFKTVEELTNVAGIGNKTVEKNKKDILLQ</sequence>
<dbReference type="PANTHER" id="PTHR21180">
    <property type="entry name" value="ENDONUCLEASE/EXONUCLEASE/PHOSPHATASE FAMILY DOMAIN-CONTAINING PROTEIN 1"/>
    <property type="match status" value="1"/>
</dbReference>
<dbReference type="PANTHER" id="PTHR21180:SF32">
    <property type="entry name" value="ENDONUCLEASE_EXONUCLEASE_PHOSPHATASE FAMILY DOMAIN-CONTAINING PROTEIN 1"/>
    <property type="match status" value="1"/>
</dbReference>
<dbReference type="InterPro" id="IPR004509">
    <property type="entry name" value="Competence_ComEA_HhH"/>
</dbReference>
<accession>H8GLR9</accession>
<keyword evidence="3" id="KW-1185">Reference proteome</keyword>
<evidence type="ECO:0000256" key="1">
    <source>
        <dbReference type="SAM" id="SignalP"/>
    </source>
</evidence>
<feature type="signal peptide" evidence="1">
    <location>
        <begin position="1"/>
        <end position="17"/>
    </location>
</feature>
<dbReference type="STRING" id="686340.Metal_2915"/>
<evidence type="ECO:0000313" key="3">
    <source>
        <dbReference type="Proteomes" id="UP000005090"/>
    </source>
</evidence>
<dbReference type="Proteomes" id="UP000005090">
    <property type="component" value="Chromosome"/>
</dbReference>
<dbReference type="GO" id="GO:0015627">
    <property type="term" value="C:type II protein secretion system complex"/>
    <property type="evidence" value="ECO:0007669"/>
    <property type="project" value="TreeGrafter"/>
</dbReference>
<proteinExistence type="predicted"/>
<keyword evidence="1" id="KW-0732">Signal</keyword>